<dbReference type="AlphaFoldDB" id="A0A6M8HN60"/>
<dbReference type="RefSeq" id="WP_171834847.1">
    <property type="nucleotide sequence ID" value="NZ_CP053708.1"/>
</dbReference>
<name>A0A6M8HN60_9PROT</name>
<dbReference type="PROSITE" id="PS51257">
    <property type="entry name" value="PROKAR_LIPOPROTEIN"/>
    <property type="match status" value="1"/>
</dbReference>
<dbReference type="KEGG" id="lck:HN018_07210"/>
<proteinExistence type="predicted"/>
<protein>
    <submittedName>
        <fullName evidence="1">Uncharacterized protein</fullName>
    </submittedName>
</protein>
<organism evidence="1 2">
    <name type="scientific">Lichenicola cladoniae</name>
    <dbReference type="NCBI Taxonomy" id="1484109"/>
    <lineage>
        <taxon>Bacteria</taxon>
        <taxon>Pseudomonadati</taxon>
        <taxon>Pseudomonadota</taxon>
        <taxon>Alphaproteobacteria</taxon>
        <taxon>Acetobacterales</taxon>
        <taxon>Acetobacteraceae</taxon>
        <taxon>Lichenicola</taxon>
    </lineage>
</organism>
<dbReference type="Proteomes" id="UP000500767">
    <property type="component" value="Chromosome"/>
</dbReference>
<sequence>MARACSLMAIVMLGGCGVGGSSGPAIGARDDHHPASLIDGYLIARGMALSYGHSGRAGPAEIAQLVQYDHAALMAVVTAQLEPGDERNMQAERALQTLVDFTGANDLKPDPAMPVAPAVQ</sequence>
<dbReference type="EMBL" id="CP053708">
    <property type="protein sequence ID" value="QKE89859.1"/>
    <property type="molecule type" value="Genomic_DNA"/>
</dbReference>
<keyword evidence="2" id="KW-1185">Reference proteome</keyword>
<gene>
    <name evidence="1" type="ORF">HN018_07210</name>
</gene>
<evidence type="ECO:0000313" key="2">
    <source>
        <dbReference type="Proteomes" id="UP000500767"/>
    </source>
</evidence>
<reference evidence="1 2" key="1">
    <citation type="journal article" date="2014" name="World J. Microbiol. Biotechnol.">
        <title>Biodiversity and physiological characteristics of Antarctic and Arctic lichens-associated bacteria.</title>
        <authorList>
            <person name="Lee Y.M."/>
            <person name="Kim E.H."/>
            <person name="Lee H.K."/>
            <person name="Hong S.G."/>
        </authorList>
    </citation>
    <scope>NUCLEOTIDE SEQUENCE [LARGE SCALE GENOMIC DNA]</scope>
    <source>
        <strain evidence="1 2">PAMC 26569</strain>
    </source>
</reference>
<evidence type="ECO:0000313" key="1">
    <source>
        <dbReference type="EMBL" id="QKE89859.1"/>
    </source>
</evidence>
<accession>A0A6M8HN60</accession>